<organism evidence="1 2">
    <name type="scientific">Streptomyces cirratus</name>
    <dbReference type="NCBI Taxonomy" id="68187"/>
    <lineage>
        <taxon>Bacteria</taxon>
        <taxon>Bacillati</taxon>
        <taxon>Actinomycetota</taxon>
        <taxon>Actinomycetes</taxon>
        <taxon>Kitasatosporales</taxon>
        <taxon>Streptomycetaceae</taxon>
        <taxon>Streptomyces</taxon>
    </lineage>
</organism>
<evidence type="ECO:0000313" key="2">
    <source>
        <dbReference type="Proteomes" id="UP000642673"/>
    </source>
</evidence>
<proteinExistence type="predicted"/>
<evidence type="ECO:0000313" key="1">
    <source>
        <dbReference type="EMBL" id="GHB85076.1"/>
    </source>
</evidence>
<sequence length="152" mass="16604">MPTRSAEELTARGWSVNAWGQGVLTQPIQAALRKTDSSLRWTPDLLAARDDHLAMIDCKSSMTSRSTRRHAIERAAVRSHFHLVAWTELPIYYVFDNLDVLTPYDALTAGQAGPHSISGSGAPYLLVPVTLCRAFDSTFGLPKRPPVASDAA</sequence>
<dbReference type="RefSeq" id="WP_229874231.1">
    <property type="nucleotide sequence ID" value="NZ_BMVP01000027.1"/>
</dbReference>
<keyword evidence="2" id="KW-1185">Reference proteome</keyword>
<dbReference type="Proteomes" id="UP000642673">
    <property type="component" value="Unassembled WGS sequence"/>
</dbReference>
<name>A0ABQ3F5D9_9ACTN</name>
<gene>
    <name evidence="1" type="ORF">GCM10010347_65050</name>
</gene>
<dbReference type="EMBL" id="BMVP01000027">
    <property type="protein sequence ID" value="GHB85076.1"/>
    <property type="molecule type" value="Genomic_DNA"/>
</dbReference>
<comment type="caution">
    <text evidence="1">The sequence shown here is derived from an EMBL/GenBank/DDBJ whole genome shotgun (WGS) entry which is preliminary data.</text>
</comment>
<reference evidence="2" key="1">
    <citation type="journal article" date="2019" name="Int. J. Syst. Evol. Microbiol.">
        <title>The Global Catalogue of Microorganisms (GCM) 10K type strain sequencing project: providing services to taxonomists for standard genome sequencing and annotation.</title>
        <authorList>
            <consortium name="The Broad Institute Genomics Platform"/>
            <consortium name="The Broad Institute Genome Sequencing Center for Infectious Disease"/>
            <person name="Wu L."/>
            <person name="Ma J."/>
        </authorList>
    </citation>
    <scope>NUCLEOTIDE SEQUENCE [LARGE SCALE GENOMIC DNA]</scope>
    <source>
        <strain evidence="2">JCM 4738</strain>
    </source>
</reference>
<protein>
    <submittedName>
        <fullName evidence="1">Uncharacterized protein</fullName>
    </submittedName>
</protein>
<accession>A0ABQ3F5D9</accession>